<evidence type="ECO:0000256" key="2">
    <source>
        <dbReference type="ARBA" id="ARBA00008787"/>
    </source>
</evidence>
<feature type="region of interest" description="Disordered" evidence="6">
    <location>
        <begin position="131"/>
        <end position="286"/>
    </location>
</feature>
<comment type="similarity">
    <text evidence="2">Belongs to the FliS family.</text>
</comment>
<dbReference type="GO" id="GO:0005829">
    <property type="term" value="C:cytosol"/>
    <property type="evidence" value="ECO:0007669"/>
    <property type="project" value="UniProtKB-SubCell"/>
</dbReference>
<dbReference type="CDD" id="cd16098">
    <property type="entry name" value="FliS"/>
    <property type="match status" value="1"/>
</dbReference>
<evidence type="ECO:0000256" key="1">
    <source>
        <dbReference type="ARBA" id="ARBA00004514"/>
    </source>
</evidence>
<protein>
    <submittedName>
        <fullName evidence="7">Flagellar protein FliS</fullName>
    </submittedName>
</protein>
<dbReference type="Gene3D" id="1.20.120.340">
    <property type="entry name" value="Flagellar protein FliS"/>
    <property type="match status" value="1"/>
</dbReference>
<dbReference type="PANTHER" id="PTHR34773:SF1">
    <property type="entry name" value="FLAGELLAR SECRETION CHAPERONE FLIS"/>
    <property type="match status" value="1"/>
</dbReference>
<dbReference type="GO" id="GO:0044780">
    <property type="term" value="P:bacterial-type flagellum assembly"/>
    <property type="evidence" value="ECO:0007669"/>
    <property type="project" value="InterPro"/>
</dbReference>
<dbReference type="InterPro" id="IPR003713">
    <property type="entry name" value="FliS"/>
</dbReference>
<evidence type="ECO:0000256" key="4">
    <source>
        <dbReference type="ARBA" id="ARBA00022795"/>
    </source>
</evidence>
<evidence type="ECO:0000313" key="8">
    <source>
        <dbReference type="Proteomes" id="UP000002710"/>
    </source>
</evidence>
<dbReference type="eggNOG" id="COG1516">
    <property type="taxonomic scope" value="Bacteria"/>
</dbReference>
<keyword evidence="3" id="KW-0963">Cytoplasm</keyword>
<proteinExistence type="inferred from homology"/>
<dbReference type="AlphaFoldDB" id="Q313H6"/>
<keyword evidence="7" id="KW-0282">Flagellum</keyword>
<dbReference type="HOGENOM" id="CLU_080373_0_0_7"/>
<dbReference type="Proteomes" id="UP000002710">
    <property type="component" value="Chromosome"/>
</dbReference>
<evidence type="ECO:0000256" key="5">
    <source>
        <dbReference type="ARBA" id="ARBA00023186"/>
    </source>
</evidence>
<accession>Q313H6</accession>
<evidence type="ECO:0000313" key="7">
    <source>
        <dbReference type="EMBL" id="ABB37920.1"/>
    </source>
</evidence>
<dbReference type="EMBL" id="CP000112">
    <property type="protein sequence ID" value="ABB37920.1"/>
    <property type="molecule type" value="Genomic_DNA"/>
</dbReference>
<keyword evidence="7" id="KW-0966">Cell projection</keyword>
<sequence>MQKAAHAYFQTQVSTTSQGQLLLMLYDGAIKFLNQAKDKIAQRDYAAKGILISKALDVINELDGSLNPEQGPELAENLHKLYFYCSTRLLNANLKMDVTLIDEVIRILSGLRSAYAQIMDTPEAIEAQKQLAAKQRADAATKQHRNMMPQAAPSGGPALGSGAAARRYGAQNTPASAPQPAAQEAAAPAFPPAGPGRMAGFGSAARQGYAAPAQAPAATHTAQQPAAAPGPSAPQQPAAATEQSAPAPEQQAGQEQQAAAEQPRPAGFGFNARKFGANMYRKTAGS</sequence>
<dbReference type="PANTHER" id="PTHR34773">
    <property type="entry name" value="FLAGELLAR SECRETION CHAPERONE FLIS"/>
    <property type="match status" value="1"/>
</dbReference>
<dbReference type="SUPFAM" id="SSF101116">
    <property type="entry name" value="Flagellar export chaperone FliS"/>
    <property type="match status" value="1"/>
</dbReference>
<reference evidence="7 8" key="1">
    <citation type="journal article" date="2011" name="J. Bacteriol.">
        <title>Complete genome sequence and updated annotation of Desulfovibrio alaskensis G20.</title>
        <authorList>
            <person name="Hauser L.J."/>
            <person name="Land M.L."/>
            <person name="Brown S.D."/>
            <person name="Larimer F."/>
            <person name="Keller K.L."/>
            <person name="Rapp-Giles B.J."/>
            <person name="Price M.N."/>
            <person name="Lin M."/>
            <person name="Bruce D.C."/>
            <person name="Detter J.C."/>
            <person name="Tapia R."/>
            <person name="Han C.S."/>
            <person name="Goodwin L.A."/>
            <person name="Cheng J.F."/>
            <person name="Pitluck S."/>
            <person name="Copeland A."/>
            <person name="Lucas S."/>
            <person name="Nolan M."/>
            <person name="Lapidus A.L."/>
            <person name="Palumbo A.V."/>
            <person name="Wall J.D."/>
        </authorList>
    </citation>
    <scope>NUCLEOTIDE SEQUENCE [LARGE SCALE GENOMIC DNA]</scope>
    <source>
        <strain evidence="8">ATCC BAA 1058 / DSM 17464 / G20</strain>
    </source>
</reference>
<comment type="subcellular location">
    <subcellularLocation>
        <location evidence="1">Cytoplasm</location>
        <location evidence="1">Cytosol</location>
    </subcellularLocation>
</comment>
<evidence type="ECO:0000256" key="3">
    <source>
        <dbReference type="ARBA" id="ARBA00022490"/>
    </source>
</evidence>
<dbReference type="NCBIfam" id="TIGR00208">
    <property type="entry name" value="fliS"/>
    <property type="match status" value="1"/>
</dbReference>
<organism evidence="7 8">
    <name type="scientific">Oleidesulfovibrio alaskensis (strain ATCC BAA-1058 / DSM 17464 / G20)</name>
    <name type="common">Desulfovibrio alaskensis</name>
    <dbReference type="NCBI Taxonomy" id="207559"/>
    <lineage>
        <taxon>Bacteria</taxon>
        <taxon>Pseudomonadati</taxon>
        <taxon>Thermodesulfobacteriota</taxon>
        <taxon>Desulfovibrionia</taxon>
        <taxon>Desulfovibrionales</taxon>
        <taxon>Desulfovibrionaceae</taxon>
        <taxon>Oleidesulfovibrio</taxon>
    </lineage>
</organism>
<keyword evidence="7" id="KW-0969">Cilium</keyword>
<dbReference type="InterPro" id="IPR036584">
    <property type="entry name" value="FliS_sf"/>
</dbReference>
<keyword evidence="5" id="KW-0143">Chaperone</keyword>
<evidence type="ECO:0000256" key="6">
    <source>
        <dbReference type="SAM" id="MobiDB-lite"/>
    </source>
</evidence>
<feature type="compositionally biased region" description="Low complexity" evidence="6">
    <location>
        <begin position="195"/>
        <end position="266"/>
    </location>
</feature>
<dbReference type="STRING" id="207559.Dde_1119"/>
<keyword evidence="4" id="KW-1005">Bacterial flagellum biogenesis</keyword>
<name>Q313H6_OLEA2</name>
<dbReference type="GO" id="GO:0071973">
    <property type="term" value="P:bacterial-type flagellum-dependent cell motility"/>
    <property type="evidence" value="ECO:0007669"/>
    <property type="project" value="TreeGrafter"/>
</dbReference>
<dbReference type="Pfam" id="PF02561">
    <property type="entry name" value="FliS"/>
    <property type="match status" value="1"/>
</dbReference>
<keyword evidence="8" id="KW-1185">Reference proteome</keyword>
<gene>
    <name evidence="7" type="ordered locus">Dde_1119</name>
</gene>
<dbReference type="KEGG" id="dde:Dde_1119"/>
<dbReference type="RefSeq" id="WP_011367147.1">
    <property type="nucleotide sequence ID" value="NC_007519.1"/>
</dbReference>
<feature type="compositionally biased region" description="Low complexity" evidence="6">
    <location>
        <begin position="151"/>
        <end position="188"/>
    </location>
</feature>